<comment type="similarity">
    <text evidence="1">Belongs to the WD repeat EIF2A family.</text>
</comment>
<dbReference type="PANTHER" id="PTHR13227">
    <property type="entry name" value="EUKARYOTIC TRANSLATION INITIATION FACTOR 2A"/>
    <property type="match status" value="1"/>
</dbReference>
<reference evidence="10 11" key="1">
    <citation type="journal article" date="2019" name="PLoS Negl. Trop. Dis.">
        <title>Whole genome sequencing of Entamoeba nuttalli reveals mammalian host-related molecular signatures and a novel octapeptide-repeat surface protein.</title>
        <authorList>
            <person name="Tanaka M."/>
            <person name="Makiuchi T."/>
            <person name="Komiyama T."/>
            <person name="Shiina T."/>
            <person name="Osaki K."/>
            <person name="Tachibana H."/>
        </authorList>
    </citation>
    <scope>NUCLEOTIDE SEQUENCE [LARGE SCALE GENOMIC DNA]</scope>
    <source>
        <strain evidence="10 11">P19-061405</strain>
    </source>
</reference>
<organism evidence="10 11">
    <name type="scientific">Entamoeba nuttalli</name>
    <dbReference type="NCBI Taxonomy" id="412467"/>
    <lineage>
        <taxon>Eukaryota</taxon>
        <taxon>Amoebozoa</taxon>
        <taxon>Evosea</taxon>
        <taxon>Archamoebae</taxon>
        <taxon>Mastigamoebida</taxon>
        <taxon>Entamoebidae</taxon>
        <taxon>Entamoeba</taxon>
    </lineage>
</organism>
<evidence type="ECO:0000256" key="6">
    <source>
        <dbReference type="ARBA" id="ARBA00022845"/>
    </source>
</evidence>
<evidence type="ECO:0000313" key="10">
    <source>
        <dbReference type="EMBL" id="GAB1220309.1"/>
    </source>
</evidence>
<evidence type="ECO:0000256" key="2">
    <source>
        <dbReference type="ARBA" id="ARBA00013819"/>
    </source>
</evidence>
<dbReference type="InterPro" id="IPR013979">
    <property type="entry name" value="TIF_beta_prop-like"/>
</dbReference>
<comment type="caution">
    <text evidence="10">The sequence shown here is derived from an EMBL/GenBank/DDBJ whole genome shotgun (WGS) entry which is preliminary data.</text>
</comment>
<evidence type="ECO:0000313" key="9">
    <source>
        <dbReference type="EMBL" id="GAB1218964.1"/>
    </source>
</evidence>
<dbReference type="Proteomes" id="UP001628156">
    <property type="component" value="Unassembled WGS sequence"/>
</dbReference>
<name>A0ABQ0DBS7_9EUKA</name>
<dbReference type="SUPFAM" id="SSF50978">
    <property type="entry name" value="WD40 repeat-like"/>
    <property type="match status" value="1"/>
</dbReference>
<keyword evidence="5" id="KW-0677">Repeat</keyword>
<evidence type="ECO:0000256" key="7">
    <source>
        <dbReference type="ARBA" id="ARBA00022917"/>
    </source>
</evidence>
<accession>A0ABQ0DBS7</accession>
<dbReference type="PANTHER" id="PTHR13227:SF0">
    <property type="entry name" value="EUKARYOTIC TRANSLATION INITIATION FACTOR 2A"/>
    <property type="match status" value="1"/>
</dbReference>
<sequence>MQDNLTDTLSISNPYFVVKKNGVEVHYDGKTKEFTDGVDCFKCEALELLLIQKENGIEVINYSFETLYEIEIQYIQNISVTKEFLHIFQMPPASNIKGYVKEASMYYLIEIQRKSYNIGFSRRINGTPISWPLTTIKNNIIGIIEGNGVTYYKYEEDKICRTFSKENLINTKSIDRDEFIGGKTIEFSPYDSGLVFGIFFPERNRFPGVIDLYRKEIGKPCKLINTISVLNGTSVLFNWCKKGHILLATTSTDFDETGHNYYGTSMLHCLYISENSNSNVIESKLDKTLYKTPTNNVFTQTLIQTQVQDVSFDPTGNFLGILYGTQPSKLVIFDTSNMNQIFSIQSCFFNTISFSYNSQFLAIAGFGNLPGDVEIYDTKDFKRVCKFASQCTTEWTWSNDNASIICGHCLPRRHFDNRIERFGIDGRKIERRDVLVKHITMFGIPSTKDVVFKYIEYNEENEIFKVAKKRVN</sequence>
<evidence type="ECO:0000313" key="11">
    <source>
        <dbReference type="Proteomes" id="UP001628156"/>
    </source>
</evidence>
<dbReference type="InterPro" id="IPR015943">
    <property type="entry name" value="WD40/YVTN_repeat-like_dom_sf"/>
</dbReference>
<dbReference type="InterPro" id="IPR011387">
    <property type="entry name" value="TIF2A"/>
</dbReference>
<feature type="domain" description="Translation initiation factor beta propellor-like" evidence="8">
    <location>
        <begin position="231"/>
        <end position="433"/>
    </location>
</feature>
<gene>
    <name evidence="9" type="ORF">ENUP19_0009G0070</name>
    <name evidence="10" type="ORF">ENUP19_0051G0008</name>
</gene>
<keyword evidence="11" id="KW-1185">Reference proteome</keyword>
<dbReference type="EMBL" id="BAAFRS010000009">
    <property type="protein sequence ID" value="GAB1218964.1"/>
    <property type="molecule type" value="Genomic_DNA"/>
</dbReference>
<dbReference type="EMBL" id="BAAFRS010000051">
    <property type="protein sequence ID" value="GAB1220309.1"/>
    <property type="molecule type" value="Genomic_DNA"/>
</dbReference>
<evidence type="ECO:0000256" key="5">
    <source>
        <dbReference type="ARBA" id="ARBA00022737"/>
    </source>
</evidence>
<reference evidence="10" key="2">
    <citation type="submission" date="2024-08" db="EMBL/GenBank/DDBJ databases">
        <title>Draft genome assembly of Entamoeba nuttalli using a combination of long-read and short-read sequencing data.</title>
        <authorList>
            <person name="Tanaka M."/>
            <person name="Tachibana H."/>
        </authorList>
    </citation>
    <scope>NUCLEOTIDE SEQUENCE</scope>
    <source>
        <strain evidence="10">P19-061405</strain>
    </source>
</reference>
<evidence type="ECO:0000256" key="3">
    <source>
        <dbReference type="ARBA" id="ARBA00022540"/>
    </source>
</evidence>
<dbReference type="Gene3D" id="2.130.10.10">
    <property type="entry name" value="YVTN repeat-like/Quinoprotein amine dehydrogenase"/>
    <property type="match status" value="1"/>
</dbReference>
<dbReference type="Pfam" id="PF08662">
    <property type="entry name" value="eIF2A"/>
    <property type="match status" value="1"/>
</dbReference>
<keyword evidence="7" id="KW-0648">Protein biosynthesis</keyword>
<proteinExistence type="inferred from homology"/>
<protein>
    <recommendedName>
        <fullName evidence="2">Eukaryotic translation initiation factor 2A</fullName>
    </recommendedName>
</protein>
<keyword evidence="3" id="KW-0396">Initiation factor</keyword>
<dbReference type="InterPro" id="IPR036322">
    <property type="entry name" value="WD40_repeat_dom_sf"/>
</dbReference>
<keyword evidence="6" id="KW-0810">Translation regulation</keyword>
<evidence type="ECO:0000256" key="4">
    <source>
        <dbReference type="ARBA" id="ARBA00022574"/>
    </source>
</evidence>
<evidence type="ECO:0000259" key="8">
    <source>
        <dbReference type="Pfam" id="PF08662"/>
    </source>
</evidence>
<evidence type="ECO:0000256" key="1">
    <source>
        <dbReference type="ARBA" id="ARBA00009573"/>
    </source>
</evidence>
<keyword evidence="4" id="KW-0853">WD repeat</keyword>